<feature type="compositionally biased region" description="Acidic residues" evidence="7">
    <location>
        <begin position="943"/>
        <end position="952"/>
    </location>
</feature>
<evidence type="ECO:0000256" key="6">
    <source>
        <dbReference type="ARBA" id="ARBA00023242"/>
    </source>
</evidence>
<keyword evidence="4" id="KW-0690">Ribosome biogenesis</keyword>
<organism evidence="13 14">
    <name type="scientific">Colletotrichum tanaceti</name>
    <dbReference type="NCBI Taxonomy" id="1306861"/>
    <lineage>
        <taxon>Eukaryota</taxon>
        <taxon>Fungi</taxon>
        <taxon>Dikarya</taxon>
        <taxon>Ascomycota</taxon>
        <taxon>Pezizomycotina</taxon>
        <taxon>Sordariomycetes</taxon>
        <taxon>Hypocreomycetidae</taxon>
        <taxon>Glomerellales</taxon>
        <taxon>Glomerellaceae</taxon>
        <taxon>Colletotrichum</taxon>
        <taxon>Colletotrichum destructivum species complex</taxon>
    </lineage>
</organism>
<dbReference type="Pfam" id="PF05285">
    <property type="entry name" value="SDA1_dom"/>
    <property type="match status" value="1"/>
</dbReference>
<feature type="domain" description="SDA1 C-terminal" evidence="12">
    <location>
        <begin position="1107"/>
        <end position="1152"/>
    </location>
</feature>
<proteinExistence type="inferred from homology"/>
<evidence type="ECO:0000313" key="13">
    <source>
        <dbReference type="EMBL" id="TKW58932.1"/>
    </source>
</evidence>
<evidence type="ECO:0000256" key="4">
    <source>
        <dbReference type="ARBA" id="ARBA00022517"/>
    </source>
</evidence>
<dbReference type="GO" id="GO:0042273">
    <property type="term" value="P:ribosomal large subunit biogenesis"/>
    <property type="evidence" value="ECO:0007669"/>
    <property type="project" value="InterPro"/>
</dbReference>
<name>A0A4U6XSS8_9PEZI</name>
<evidence type="ECO:0000259" key="9">
    <source>
        <dbReference type="Pfam" id="PF05285"/>
    </source>
</evidence>
<dbReference type="InterPro" id="IPR012977">
    <property type="entry name" value="SDA1_N"/>
</dbReference>
<dbReference type="EMBL" id="PJEX01000017">
    <property type="protein sequence ID" value="TKW58932.1"/>
    <property type="molecule type" value="Genomic_DNA"/>
</dbReference>
<feature type="compositionally biased region" description="Basic and acidic residues" evidence="7">
    <location>
        <begin position="1102"/>
        <end position="1116"/>
    </location>
</feature>
<keyword evidence="3" id="KW-0813">Transport</keyword>
<evidence type="ECO:0000259" key="11">
    <source>
        <dbReference type="Pfam" id="PF08158"/>
    </source>
</evidence>
<dbReference type="GO" id="GO:0015031">
    <property type="term" value="P:protein transport"/>
    <property type="evidence" value="ECO:0007669"/>
    <property type="project" value="UniProtKB-KW"/>
</dbReference>
<dbReference type="Proteomes" id="UP000310108">
    <property type="component" value="Unassembled WGS sequence"/>
</dbReference>
<dbReference type="Pfam" id="PF21638">
    <property type="entry name" value="SDA1_C"/>
    <property type="match status" value="1"/>
</dbReference>
<evidence type="ECO:0000256" key="8">
    <source>
        <dbReference type="SAM" id="SignalP"/>
    </source>
</evidence>
<evidence type="ECO:0000256" key="7">
    <source>
        <dbReference type="SAM" id="MobiDB-lite"/>
    </source>
</evidence>
<protein>
    <submittedName>
        <fullName evidence="13">Protein sda1</fullName>
    </submittedName>
</protein>
<feature type="compositionally biased region" description="Basic and acidic residues" evidence="7">
    <location>
        <begin position="1042"/>
        <end position="1056"/>
    </location>
</feature>
<feature type="compositionally biased region" description="Acidic residues" evidence="7">
    <location>
        <begin position="981"/>
        <end position="1000"/>
    </location>
</feature>
<keyword evidence="14" id="KW-1185">Reference proteome</keyword>
<dbReference type="PANTHER" id="PTHR12730">
    <property type="entry name" value="HSDA/SDA1-RELATED"/>
    <property type="match status" value="1"/>
</dbReference>
<gene>
    <name evidence="13" type="primary">sda1</name>
    <name evidence="13" type="ORF">CTA1_638</name>
</gene>
<dbReference type="GO" id="GO:0005730">
    <property type="term" value="C:nucleolus"/>
    <property type="evidence" value="ECO:0007669"/>
    <property type="project" value="TreeGrafter"/>
</dbReference>
<reference evidence="13 14" key="1">
    <citation type="journal article" date="2019" name="PLoS ONE">
        <title>Comparative genome analysis indicates high evolutionary potential of pathogenicity genes in Colletotrichum tanaceti.</title>
        <authorList>
            <person name="Lelwala R.V."/>
            <person name="Korhonen P.K."/>
            <person name="Young N.D."/>
            <person name="Scott J.B."/>
            <person name="Ades P.A."/>
            <person name="Gasser R.B."/>
            <person name="Taylor P.W.J."/>
        </authorList>
    </citation>
    <scope>NUCLEOTIDE SEQUENCE [LARGE SCALE GENOMIC DNA]</scope>
    <source>
        <strain evidence="13">BRIP57314</strain>
    </source>
</reference>
<evidence type="ECO:0000256" key="2">
    <source>
        <dbReference type="ARBA" id="ARBA00005783"/>
    </source>
</evidence>
<dbReference type="Pfam" id="PF07859">
    <property type="entry name" value="Abhydrolase_3"/>
    <property type="match status" value="1"/>
</dbReference>
<dbReference type="InterPro" id="IPR048292">
    <property type="entry name" value="SDA1_C"/>
</dbReference>
<evidence type="ECO:0000259" key="12">
    <source>
        <dbReference type="Pfam" id="PF21638"/>
    </source>
</evidence>
<dbReference type="InterPro" id="IPR007949">
    <property type="entry name" value="SDA1_MD"/>
</dbReference>
<evidence type="ECO:0000256" key="3">
    <source>
        <dbReference type="ARBA" id="ARBA00022448"/>
    </source>
</evidence>
<dbReference type="InterPro" id="IPR013094">
    <property type="entry name" value="AB_hydrolase_3"/>
</dbReference>
<sequence>MKAAVILSLVSFALGSVLEKRECSGNNCNRQVTGTREGLLPLTSRKADCSSFLQATVTPSPTTVTITVTAAPARLRRDGQIANRQVTELPTAIPAYASSCDDAAEYSSACSCWGITAVTSTAPRPTVTVTTTVDYCEVFLTNALAVGPYLFRRPYTVIHIPLGPEQRSLRALLFRHASGTGTGRDGLRPLHVDCHAGGFVGGVPEASAPFCSLLAAETGAVVVALSYRLAPVHPYPFPAAVDDIDAALAWLRRHAAAEFGADPTLMTVSGASAGGNLVLAAGQGQGQGQGRPPSDEFAVRAAVTFYAPVDLRPRPEDKPRPANFPKRDPLSFMQPLYDSYAAPSRAADPDNPRLSPCLAREETLPERMLLVVAAVDILVQEQLMFVERVQREREDKGKPRDSVEAVYVEEAFNGWLEGLSWKRDSASLQYKIRRDPKSYEENFLQQWGQYESQREVFLVSPTTATREYIESFHNLVDLLAHTVDLYPKHAVAFPDDLKAILLQHHEVLHPELREKIVGSLALLRKKEVIDSTTFLTTLFPILVSSPSKTLRTLLFQKILTEMRNANSKATNHPLNRTIQTVLYNLITADRTSPKAIWAVKLTRELWKRQIWTDAKTVDVMKEAALSDNEKVVIGSVRFFLGGDKEREELDDDSSDEEEIDLNKMKHQIGINKKSKKQANAYKKAVAKIHKQERGKAKPHPLNFSAFHLLHDPQGFAENVFQKHLQNTKTKLAHENKLLVLQLVTRLVGLHQLTIISLYSWFIKFLTPRQESVTSYLASLAQGTHSLVPPDAVEPLIQKIANEFVSEAAASEVAAAGLNAIREICARQPLAMTDTLLQDLVQYRKSKDKGTMMAAKGLLSLYREVGADLLVKRDRGKDASMGLRSGEIKTKRFGEQAVGGIEGIELLAKWKEEQRKLKRAAKGLPEDGSDKEDEEEDGYKSEDWEVDSDDSDDSGGWINVDHSEDEDAEPAPKKRRTGQDGSDSEEGEEEEDDEDGEDSAAEMERIQKLATTTILTPADLQKLQELRMEASLNKTLGNRSSKRQKEIEKALARHADDGLTAEQIEAPARLRKTTKEERVAMAKEGKPGRDEHKSTQAIRRSKKDAEGKSTTNKEKARQKNFLMTLNKAKFKNKRSLVQTRKVLQGHIDRSKRGGRRANGM</sequence>
<accession>A0A4U6XSS8</accession>
<dbReference type="SUPFAM" id="SSF53474">
    <property type="entry name" value="alpha/beta-Hydrolases"/>
    <property type="match status" value="1"/>
</dbReference>
<comment type="caution">
    <text evidence="13">The sequence shown here is derived from an EMBL/GenBank/DDBJ whole genome shotgun (WGS) entry which is preliminary data.</text>
</comment>
<dbReference type="STRING" id="1306861.A0A4U6XSS8"/>
<dbReference type="InterPro" id="IPR027312">
    <property type="entry name" value="Sda1"/>
</dbReference>
<feature type="domain" description="SDA1 N-terminal" evidence="11">
    <location>
        <begin position="479"/>
        <end position="846"/>
    </location>
</feature>
<feature type="compositionally biased region" description="Basic and acidic residues" evidence="7">
    <location>
        <begin position="1072"/>
        <end position="1093"/>
    </location>
</feature>
<feature type="region of interest" description="Disordered" evidence="7">
    <location>
        <begin position="918"/>
        <end position="1004"/>
    </location>
</feature>
<evidence type="ECO:0000256" key="1">
    <source>
        <dbReference type="ARBA" id="ARBA00004123"/>
    </source>
</evidence>
<comment type="similarity">
    <text evidence="2">Belongs to the SDA1 family.</text>
</comment>
<keyword evidence="5" id="KW-0653">Protein transport</keyword>
<dbReference type="PANTHER" id="PTHR12730:SF0">
    <property type="entry name" value="PROTEIN SDA1 HOMOLOG"/>
    <property type="match status" value="1"/>
</dbReference>
<keyword evidence="6" id="KW-0539">Nucleus</keyword>
<dbReference type="Gene3D" id="3.40.50.1820">
    <property type="entry name" value="alpha/beta hydrolase"/>
    <property type="match status" value="1"/>
</dbReference>
<evidence type="ECO:0000256" key="5">
    <source>
        <dbReference type="ARBA" id="ARBA00022927"/>
    </source>
</evidence>
<evidence type="ECO:0000259" key="10">
    <source>
        <dbReference type="Pfam" id="PF07859"/>
    </source>
</evidence>
<dbReference type="InterPro" id="IPR029058">
    <property type="entry name" value="AB_hydrolase_fold"/>
</dbReference>
<feature type="domain" description="Alpha/beta hydrolase fold-3" evidence="10">
    <location>
        <begin position="193"/>
        <end position="392"/>
    </location>
</feature>
<dbReference type="GO" id="GO:0000055">
    <property type="term" value="P:ribosomal large subunit export from nucleus"/>
    <property type="evidence" value="ECO:0007669"/>
    <property type="project" value="InterPro"/>
</dbReference>
<feature type="region of interest" description="Disordered" evidence="7">
    <location>
        <begin position="1030"/>
        <end position="1159"/>
    </location>
</feature>
<keyword evidence="8" id="KW-0732">Signal</keyword>
<feature type="chain" id="PRO_5020966481" evidence="8">
    <location>
        <begin position="16"/>
        <end position="1159"/>
    </location>
</feature>
<comment type="subcellular location">
    <subcellularLocation>
        <location evidence="1">Nucleus</location>
    </subcellularLocation>
</comment>
<dbReference type="AlphaFoldDB" id="A0A4U6XSS8"/>
<dbReference type="Pfam" id="PF08158">
    <property type="entry name" value="SDA1_HEAT"/>
    <property type="match status" value="1"/>
</dbReference>
<evidence type="ECO:0000313" key="14">
    <source>
        <dbReference type="Proteomes" id="UP000310108"/>
    </source>
</evidence>
<dbReference type="GO" id="GO:0016787">
    <property type="term" value="F:hydrolase activity"/>
    <property type="evidence" value="ECO:0007669"/>
    <property type="project" value="InterPro"/>
</dbReference>
<feature type="compositionally biased region" description="Acidic residues" evidence="7">
    <location>
        <begin position="926"/>
        <end position="936"/>
    </location>
</feature>
<feature type="signal peptide" evidence="8">
    <location>
        <begin position="1"/>
        <end position="15"/>
    </location>
</feature>
<feature type="domain" description="SDA1 middle" evidence="9">
    <location>
        <begin position="945"/>
        <end position="1084"/>
    </location>
</feature>